<dbReference type="Proteomes" id="UP000886523">
    <property type="component" value="Unassembled WGS sequence"/>
</dbReference>
<proteinExistence type="predicted"/>
<evidence type="ECO:0000313" key="2">
    <source>
        <dbReference type="Proteomes" id="UP000886523"/>
    </source>
</evidence>
<accession>A0A9P6B4M1</accession>
<dbReference type="CDD" id="cd00303">
    <property type="entry name" value="retropepsin_like"/>
    <property type="match status" value="1"/>
</dbReference>
<dbReference type="SUPFAM" id="SSF50630">
    <property type="entry name" value="Acid proteases"/>
    <property type="match status" value="1"/>
</dbReference>
<dbReference type="Pfam" id="PF08284">
    <property type="entry name" value="RVP_2"/>
    <property type="match status" value="1"/>
</dbReference>
<protein>
    <recommendedName>
        <fullName evidence="3">Peptidase A2 domain-containing protein</fullName>
    </recommendedName>
</protein>
<dbReference type="OrthoDB" id="5535068at2759"/>
<dbReference type="InterPro" id="IPR021109">
    <property type="entry name" value="Peptidase_aspartic_dom_sf"/>
</dbReference>
<name>A0A9P6B4M1_9AGAM</name>
<gene>
    <name evidence="1" type="ORF">BS47DRAFT_1390861</name>
</gene>
<comment type="caution">
    <text evidence="1">The sequence shown here is derived from an EMBL/GenBank/DDBJ whole genome shotgun (WGS) entry which is preliminary data.</text>
</comment>
<organism evidence="1 2">
    <name type="scientific">Hydnum rufescens UP504</name>
    <dbReference type="NCBI Taxonomy" id="1448309"/>
    <lineage>
        <taxon>Eukaryota</taxon>
        <taxon>Fungi</taxon>
        <taxon>Dikarya</taxon>
        <taxon>Basidiomycota</taxon>
        <taxon>Agaricomycotina</taxon>
        <taxon>Agaricomycetes</taxon>
        <taxon>Cantharellales</taxon>
        <taxon>Hydnaceae</taxon>
        <taxon>Hydnum</taxon>
    </lineage>
</organism>
<dbReference type="AlphaFoldDB" id="A0A9P6B4M1"/>
<sequence length="238" mass="26556">MLIDSGSELNMMVLSTQAKLELPMDPSGKDWILRGVSGHQVNLVGLCHDVPIQVGGVPLPHNFFITSDNIGQKDIILGQPWLFSYSARIEYAHGEGMNLQVWKDGDREGRSVCVTLPIMSAPRNVFPIKATKRCTGTINSAHLTISSKAPEFLSSISSIMSNKEFNSKRLGPSVKASEMLLFGMQSHAIREALYRGFYSQNIIHKNELEQRFTKMFIQDGYSYHQAVHVRIKLTFASA</sequence>
<dbReference type="EMBL" id="MU128941">
    <property type="protein sequence ID" value="KAF9516226.1"/>
    <property type="molecule type" value="Genomic_DNA"/>
</dbReference>
<dbReference type="Gene3D" id="2.40.70.10">
    <property type="entry name" value="Acid Proteases"/>
    <property type="match status" value="1"/>
</dbReference>
<keyword evidence="2" id="KW-1185">Reference proteome</keyword>
<evidence type="ECO:0008006" key="3">
    <source>
        <dbReference type="Google" id="ProtNLM"/>
    </source>
</evidence>
<evidence type="ECO:0000313" key="1">
    <source>
        <dbReference type="EMBL" id="KAF9516226.1"/>
    </source>
</evidence>
<reference evidence="1" key="1">
    <citation type="journal article" date="2020" name="Nat. Commun.">
        <title>Large-scale genome sequencing of mycorrhizal fungi provides insights into the early evolution of symbiotic traits.</title>
        <authorList>
            <person name="Miyauchi S."/>
            <person name="Kiss E."/>
            <person name="Kuo A."/>
            <person name="Drula E."/>
            <person name="Kohler A."/>
            <person name="Sanchez-Garcia M."/>
            <person name="Morin E."/>
            <person name="Andreopoulos B."/>
            <person name="Barry K.W."/>
            <person name="Bonito G."/>
            <person name="Buee M."/>
            <person name="Carver A."/>
            <person name="Chen C."/>
            <person name="Cichocki N."/>
            <person name="Clum A."/>
            <person name="Culley D."/>
            <person name="Crous P.W."/>
            <person name="Fauchery L."/>
            <person name="Girlanda M."/>
            <person name="Hayes R.D."/>
            <person name="Keri Z."/>
            <person name="LaButti K."/>
            <person name="Lipzen A."/>
            <person name="Lombard V."/>
            <person name="Magnuson J."/>
            <person name="Maillard F."/>
            <person name="Murat C."/>
            <person name="Nolan M."/>
            <person name="Ohm R.A."/>
            <person name="Pangilinan J."/>
            <person name="Pereira M.F."/>
            <person name="Perotto S."/>
            <person name="Peter M."/>
            <person name="Pfister S."/>
            <person name="Riley R."/>
            <person name="Sitrit Y."/>
            <person name="Stielow J.B."/>
            <person name="Szollosi G."/>
            <person name="Zifcakova L."/>
            <person name="Stursova M."/>
            <person name="Spatafora J.W."/>
            <person name="Tedersoo L."/>
            <person name="Vaario L.M."/>
            <person name="Yamada A."/>
            <person name="Yan M."/>
            <person name="Wang P."/>
            <person name="Xu J."/>
            <person name="Bruns T."/>
            <person name="Baldrian P."/>
            <person name="Vilgalys R."/>
            <person name="Dunand C."/>
            <person name="Henrissat B."/>
            <person name="Grigoriev I.V."/>
            <person name="Hibbett D."/>
            <person name="Nagy L.G."/>
            <person name="Martin F.M."/>
        </authorList>
    </citation>
    <scope>NUCLEOTIDE SEQUENCE</scope>
    <source>
        <strain evidence="1">UP504</strain>
    </source>
</reference>